<comment type="caution">
    <text evidence="1">The sequence shown here is derived from an EMBL/GenBank/DDBJ whole genome shotgun (WGS) entry which is preliminary data.</text>
</comment>
<organism evidence="1 2">
    <name type="scientific">Leptospira koniambonensis</name>
    <dbReference type="NCBI Taxonomy" id="2484950"/>
    <lineage>
        <taxon>Bacteria</taxon>
        <taxon>Pseudomonadati</taxon>
        <taxon>Spirochaetota</taxon>
        <taxon>Spirochaetia</taxon>
        <taxon>Leptospirales</taxon>
        <taxon>Leptospiraceae</taxon>
        <taxon>Leptospira</taxon>
    </lineage>
</organism>
<dbReference type="AlphaFoldDB" id="A0A4R9J3J3"/>
<evidence type="ECO:0000313" key="1">
    <source>
        <dbReference type="EMBL" id="TGL31321.1"/>
    </source>
</evidence>
<dbReference type="OrthoDB" id="6198373at2"/>
<accession>A0A4R9J3J3</accession>
<dbReference type="RefSeq" id="WP_135616077.1">
    <property type="nucleotide sequence ID" value="NZ_RQFY01000007.1"/>
</dbReference>
<evidence type="ECO:0000313" key="2">
    <source>
        <dbReference type="Proteomes" id="UP000297871"/>
    </source>
</evidence>
<name>A0A4R9J3J3_9LEPT</name>
<keyword evidence="2" id="KW-1185">Reference proteome</keyword>
<gene>
    <name evidence="1" type="ORF">EHQ52_15400</name>
</gene>
<proteinExistence type="predicted"/>
<dbReference type="Proteomes" id="UP000297871">
    <property type="component" value="Unassembled WGS sequence"/>
</dbReference>
<protein>
    <submittedName>
        <fullName evidence="1">Uncharacterized protein</fullName>
    </submittedName>
</protein>
<reference evidence="1" key="1">
    <citation type="journal article" date="2019" name="PLoS Negl. Trop. Dis.">
        <title>Revisiting the worldwide diversity of Leptospira species in the environment.</title>
        <authorList>
            <person name="Vincent A.T."/>
            <person name="Schiettekatte O."/>
            <person name="Bourhy P."/>
            <person name="Veyrier F.J."/>
            <person name="Picardeau M."/>
        </authorList>
    </citation>
    <scope>NUCLEOTIDE SEQUENCE [LARGE SCALE GENOMIC DNA]</scope>
    <source>
        <strain evidence="1">201800265</strain>
    </source>
</reference>
<sequence>MDEICGNPASASMVAWYLFNNPASRIAFCPDHINESYPEWPLPGVSWDDILTYRDLTEEILSVLINKGILRDNGIRYQDEEDPEVYLKDIKNIWAE</sequence>
<dbReference type="EMBL" id="RQFY01000007">
    <property type="protein sequence ID" value="TGL31321.1"/>
    <property type="molecule type" value="Genomic_DNA"/>
</dbReference>